<feature type="chain" id="PRO_5046572489" description="UrcA family protein" evidence="1">
    <location>
        <begin position="20"/>
        <end position="106"/>
    </location>
</feature>
<protein>
    <recommendedName>
        <fullName evidence="4">UrcA family protein</fullName>
    </recommendedName>
</protein>
<evidence type="ECO:0000313" key="3">
    <source>
        <dbReference type="Proteomes" id="UP001501310"/>
    </source>
</evidence>
<gene>
    <name evidence="2" type="ORF">GCM10022211_01640</name>
</gene>
<dbReference type="Proteomes" id="UP001501310">
    <property type="component" value="Unassembled WGS sequence"/>
</dbReference>
<evidence type="ECO:0000313" key="2">
    <source>
        <dbReference type="EMBL" id="GAA3996403.1"/>
    </source>
</evidence>
<sequence length="106" mass="11245">MRAFVLAASLLTTAAPALAEPADTLVVQANVALTDSSRIVSYADLQLGTPEGRAALHKRVAFAVSDLCDARRFSVAEPTDSLKCSAETWASVKPRLDALAPRYASR</sequence>
<dbReference type="InterPro" id="IPR030972">
    <property type="entry name" value="UrcA_uranyl"/>
</dbReference>
<feature type="signal peptide" evidence="1">
    <location>
        <begin position="1"/>
        <end position="19"/>
    </location>
</feature>
<comment type="caution">
    <text evidence="2">The sequence shown here is derived from an EMBL/GenBank/DDBJ whole genome shotgun (WGS) entry which is preliminary data.</text>
</comment>
<accession>A0ABP7RES9</accession>
<proteinExistence type="predicted"/>
<organism evidence="2 3">
    <name type="scientific">Sphingomonas humi</name>
    <dbReference type="NCBI Taxonomy" id="335630"/>
    <lineage>
        <taxon>Bacteria</taxon>
        <taxon>Pseudomonadati</taxon>
        <taxon>Pseudomonadota</taxon>
        <taxon>Alphaproteobacteria</taxon>
        <taxon>Sphingomonadales</taxon>
        <taxon>Sphingomonadaceae</taxon>
        <taxon>Sphingomonas</taxon>
    </lineage>
</organism>
<reference evidence="3" key="1">
    <citation type="journal article" date="2019" name="Int. J. Syst. Evol. Microbiol.">
        <title>The Global Catalogue of Microorganisms (GCM) 10K type strain sequencing project: providing services to taxonomists for standard genome sequencing and annotation.</title>
        <authorList>
            <consortium name="The Broad Institute Genomics Platform"/>
            <consortium name="The Broad Institute Genome Sequencing Center for Infectious Disease"/>
            <person name="Wu L."/>
            <person name="Ma J."/>
        </authorList>
    </citation>
    <scope>NUCLEOTIDE SEQUENCE [LARGE SCALE GENOMIC DNA]</scope>
    <source>
        <strain evidence="3">JCM 16603</strain>
    </source>
</reference>
<dbReference type="EMBL" id="BAAAZD010000001">
    <property type="protein sequence ID" value="GAA3996403.1"/>
    <property type="molecule type" value="Genomic_DNA"/>
</dbReference>
<keyword evidence="1" id="KW-0732">Signal</keyword>
<evidence type="ECO:0000256" key="1">
    <source>
        <dbReference type="SAM" id="SignalP"/>
    </source>
</evidence>
<keyword evidence="3" id="KW-1185">Reference proteome</keyword>
<dbReference type="RefSeq" id="WP_344708262.1">
    <property type="nucleotide sequence ID" value="NZ_BAAAZD010000001.1"/>
</dbReference>
<name>A0ABP7RES9_9SPHN</name>
<evidence type="ECO:0008006" key="4">
    <source>
        <dbReference type="Google" id="ProtNLM"/>
    </source>
</evidence>
<dbReference type="NCBIfam" id="TIGR04433">
    <property type="entry name" value="UrcA_uranyl"/>
    <property type="match status" value="1"/>
</dbReference>